<dbReference type="SUPFAM" id="SSF55729">
    <property type="entry name" value="Acyl-CoA N-acyltransferases (Nat)"/>
    <property type="match status" value="1"/>
</dbReference>
<evidence type="ECO:0000313" key="3">
    <source>
        <dbReference type="Proteomes" id="UP000251800"/>
    </source>
</evidence>
<dbReference type="PANTHER" id="PTHR43138:SF1">
    <property type="entry name" value="N-ACETYLTRANSFERASE ACA1"/>
    <property type="match status" value="1"/>
</dbReference>
<dbReference type="Pfam" id="PF00583">
    <property type="entry name" value="Acetyltransf_1"/>
    <property type="match status" value="1"/>
</dbReference>
<dbReference type="InterPro" id="IPR052742">
    <property type="entry name" value="Mito_N-acetyltransferase"/>
</dbReference>
<dbReference type="EMBL" id="QEQK01000009">
    <property type="protein sequence ID" value="PWN55591.1"/>
    <property type="molecule type" value="Genomic_DNA"/>
</dbReference>
<keyword evidence="2" id="KW-0808">Transferase</keyword>
<evidence type="ECO:0000313" key="2">
    <source>
        <dbReference type="EMBL" id="PWN55591.1"/>
    </source>
</evidence>
<organism evidence="2 3">
    <name type="scientific">Abyssibacter profundi</name>
    <dbReference type="NCBI Taxonomy" id="2182787"/>
    <lineage>
        <taxon>Bacteria</taxon>
        <taxon>Pseudomonadati</taxon>
        <taxon>Pseudomonadota</taxon>
        <taxon>Gammaproteobacteria</taxon>
        <taxon>Chromatiales</taxon>
        <taxon>Oceanococcaceae</taxon>
        <taxon>Abyssibacter</taxon>
    </lineage>
</organism>
<dbReference type="AlphaFoldDB" id="A0A363UJJ2"/>
<keyword evidence="3" id="KW-1185">Reference proteome</keyword>
<dbReference type="OrthoDB" id="9788300at2"/>
<dbReference type="Gene3D" id="3.40.630.30">
    <property type="match status" value="1"/>
</dbReference>
<reference evidence="2 3" key="1">
    <citation type="submission" date="2018-05" db="EMBL/GenBank/DDBJ databases">
        <title>Abyssibacter profundi OUC007T gen. nov., sp. nov, a marine bacterium isolated from seawater of the Mariana Trench.</title>
        <authorList>
            <person name="Zhou S."/>
        </authorList>
    </citation>
    <scope>NUCLEOTIDE SEQUENCE [LARGE SCALE GENOMIC DNA]</scope>
    <source>
        <strain evidence="2 3">OUC007</strain>
    </source>
</reference>
<feature type="domain" description="N-acetyltransferase" evidence="1">
    <location>
        <begin position="2"/>
        <end position="163"/>
    </location>
</feature>
<dbReference type="InterPro" id="IPR016181">
    <property type="entry name" value="Acyl_CoA_acyltransferase"/>
</dbReference>
<gene>
    <name evidence="2" type="ORF">DEH80_10805</name>
</gene>
<dbReference type="InterPro" id="IPR000182">
    <property type="entry name" value="GNAT_dom"/>
</dbReference>
<dbReference type="RefSeq" id="WP_109720519.1">
    <property type="nucleotide sequence ID" value="NZ_QEQK01000009.1"/>
</dbReference>
<name>A0A363UJJ2_9GAMM</name>
<dbReference type="GO" id="GO:0016747">
    <property type="term" value="F:acyltransferase activity, transferring groups other than amino-acyl groups"/>
    <property type="evidence" value="ECO:0007669"/>
    <property type="project" value="InterPro"/>
</dbReference>
<accession>A0A363UJJ2</accession>
<protein>
    <submittedName>
        <fullName evidence="2">GNAT family N-acetyltransferase</fullName>
    </submittedName>
</protein>
<evidence type="ECO:0000259" key="1">
    <source>
        <dbReference type="PROSITE" id="PS51186"/>
    </source>
</evidence>
<comment type="caution">
    <text evidence="2">The sequence shown here is derived from an EMBL/GenBank/DDBJ whole genome shotgun (WGS) entry which is preliminary data.</text>
</comment>
<dbReference type="PANTHER" id="PTHR43138">
    <property type="entry name" value="ACETYLTRANSFERASE, GNAT FAMILY"/>
    <property type="match status" value="1"/>
</dbReference>
<sequence>MFSIRFAQPKDWPSIWAILEPVFRSGETYAVDPRIDEQSARRDWFSRPLRTFVACDCDGRVLGTSIIKANQDGGGAHVANAAFAVDPAARGRGVASALCVHAQDHAHALGFTAMQFNFVVATNLGALRLWKRLGFAIVGTLPDAFDHPVHGRVDAHVMHKPLTGNESLFTETPS</sequence>
<proteinExistence type="predicted"/>
<dbReference type="PROSITE" id="PS51186">
    <property type="entry name" value="GNAT"/>
    <property type="match status" value="1"/>
</dbReference>
<dbReference type="CDD" id="cd04301">
    <property type="entry name" value="NAT_SF"/>
    <property type="match status" value="1"/>
</dbReference>
<dbReference type="Proteomes" id="UP000251800">
    <property type="component" value="Unassembled WGS sequence"/>
</dbReference>